<sequence>MVVEWVPLTSCETTSVPRVEEKPTAGSTSRSSRAEEQPAARRAVAPNPGGGYAGPKGDHKFKKCKVFWCMENFHYRKAHFLGHHYPTALA</sequence>
<evidence type="ECO:0000313" key="2">
    <source>
        <dbReference type="EMBL" id="KAH3795265.1"/>
    </source>
</evidence>
<keyword evidence="3" id="KW-1185">Reference proteome</keyword>
<feature type="region of interest" description="Disordered" evidence="1">
    <location>
        <begin position="1"/>
        <end position="59"/>
    </location>
</feature>
<comment type="caution">
    <text evidence="2">The sequence shown here is derived from an EMBL/GenBank/DDBJ whole genome shotgun (WGS) entry which is preliminary data.</text>
</comment>
<proteinExistence type="predicted"/>
<name>A0A9D4FAL1_DREPO</name>
<reference evidence="2" key="2">
    <citation type="submission" date="2020-11" db="EMBL/GenBank/DDBJ databases">
        <authorList>
            <person name="McCartney M.A."/>
            <person name="Auch B."/>
            <person name="Kono T."/>
            <person name="Mallez S."/>
            <person name="Becker A."/>
            <person name="Gohl D.M."/>
            <person name="Silverstein K.A.T."/>
            <person name="Koren S."/>
            <person name="Bechman K.B."/>
            <person name="Herman A."/>
            <person name="Abrahante J.E."/>
            <person name="Garbe J."/>
        </authorList>
    </citation>
    <scope>NUCLEOTIDE SEQUENCE</scope>
    <source>
        <strain evidence="2">Duluth1</strain>
        <tissue evidence="2">Whole animal</tissue>
    </source>
</reference>
<evidence type="ECO:0000313" key="3">
    <source>
        <dbReference type="Proteomes" id="UP000828390"/>
    </source>
</evidence>
<reference evidence="2" key="1">
    <citation type="journal article" date="2019" name="bioRxiv">
        <title>The Genome of the Zebra Mussel, Dreissena polymorpha: A Resource for Invasive Species Research.</title>
        <authorList>
            <person name="McCartney M.A."/>
            <person name="Auch B."/>
            <person name="Kono T."/>
            <person name="Mallez S."/>
            <person name="Zhang Y."/>
            <person name="Obille A."/>
            <person name="Becker A."/>
            <person name="Abrahante J.E."/>
            <person name="Garbe J."/>
            <person name="Badalamenti J.P."/>
            <person name="Herman A."/>
            <person name="Mangelson H."/>
            <person name="Liachko I."/>
            <person name="Sullivan S."/>
            <person name="Sone E.D."/>
            <person name="Koren S."/>
            <person name="Silverstein K.A.T."/>
            <person name="Beckman K.B."/>
            <person name="Gohl D.M."/>
        </authorList>
    </citation>
    <scope>NUCLEOTIDE SEQUENCE</scope>
    <source>
        <strain evidence="2">Duluth1</strain>
        <tissue evidence="2">Whole animal</tissue>
    </source>
</reference>
<dbReference type="AlphaFoldDB" id="A0A9D4FAL1"/>
<organism evidence="2 3">
    <name type="scientific">Dreissena polymorpha</name>
    <name type="common">Zebra mussel</name>
    <name type="synonym">Mytilus polymorpha</name>
    <dbReference type="NCBI Taxonomy" id="45954"/>
    <lineage>
        <taxon>Eukaryota</taxon>
        <taxon>Metazoa</taxon>
        <taxon>Spiralia</taxon>
        <taxon>Lophotrochozoa</taxon>
        <taxon>Mollusca</taxon>
        <taxon>Bivalvia</taxon>
        <taxon>Autobranchia</taxon>
        <taxon>Heteroconchia</taxon>
        <taxon>Euheterodonta</taxon>
        <taxon>Imparidentia</taxon>
        <taxon>Neoheterodontei</taxon>
        <taxon>Myida</taxon>
        <taxon>Dreissenoidea</taxon>
        <taxon>Dreissenidae</taxon>
        <taxon>Dreissena</taxon>
    </lineage>
</organism>
<gene>
    <name evidence="2" type="ORF">DPMN_148814</name>
</gene>
<evidence type="ECO:0000256" key="1">
    <source>
        <dbReference type="SAM" id="MobiDB-lite"/>
    </source>
</evidence>
<dbReference type="EMBL" id="JAIWYP010000007">
    <property type="protein sequence ID" value="KAH3795265.1"/>
    <property type="molecule type" value="Genomic_DNA"/>
</dbReference>
<accession>A0A9D4FAL1</accession>
<protein>
    <submittedName>
        <fullName evidence="2">Uncharacterized protein</fullName>
    </submittedName>
</protein>
<dbReference type="Proteomes" id="UP000828390">
    <property type="component" value="Unassembled WGS sequence"/>
</dbReference>